<feature type="compositionally biased region" description="Basic and acidic residues" evidence="5">
    <location>
        <begin position="28"/>
        <end position="47"/>
    </location>
</feature>
<sequence>MRRPGRQGQERGGGEDPQVQDQRGAGVRGERRRADRSRPLREEDHSARPRRGRSRTGRKPVSAWTFSALGFAVLWRATGRDVLPYPLQFRPDADTTDDFDTQWKATAGELAERVERDPRADELEAAIRILHGPEARIEISGFAGATTDSVDLLRMGDPRRRVRTLAAVHYRHATVISQEPTDDPENGGRVRISLLHSDGLTPRLLAATLPPAPRGTNATVRVQRSDLPTDNTPFTAFPDNSPAKRPPTSSTAPAPPSSTSPSTPARPPTAAQPPPATST</sequence>
<feature type="compositionally biased region" description="Polar residues" evidence="5">
    <location>
        <begin position="217"/>
        <end position="234"/>
    </location>
</feature>
<reference evidence="7 8" key="1">
    <citation type="submission" date="2017-10" db="EMBL/GenBank/DDBJ databases">
        <title>Comparative genomics between pathogenic Norcardia.</title>
        <authorList>
            <person name="Zeng L."/>
        </authorList>
    </citation>
    <scope>NUCLEOTIDE SEQUENCE [LARGE SCALE GENOMIC DNA]</scope>
    <source>
        <strain evidence="7 8">NC_YFY_NT001</strain>
    </source>
</reference>
<evidence type="ECO:0000256" key="6">
    <source>
        <dbReference type="SAM" id="Phobius"/>
    </source>
</evidence>
<organism evidence="7 8">
    <name type="scientific">Nocardia terpenica</name>
    <dbReference type="NCBI Taxonomy" id="455432"/>
    <lineage>
        <taxon>Bacteria</taxon>
        <taxon>Bacillati</taxon>
        <taxon>Actinomycetota</taxon>
        <taxon>Actinomycetes</taxon>
        <taxon>Mycobacteriales</taxon>
        <taxon>Nocardiaceae</taxon>
        <taxon>Nocardia</taxon>
    </lineage>
</organism>
<feature type="compositionally biased region" description="Pro residues" evidence="5">
    <location>
        <begin position="253"/>
        <end position="279"/>
    </location>
</feature>
<evidence type="ECO:0000256" key="4">
    <source>
        <dbReference type="ARBA" id="ARBA00023186"/>
    </source>
</evidence>
<protein>
    <submittedName>
        <fullName evidence="7">Uncharacterized protein</fullName>
    </submittedName>
</protein>
<dbReference type="Proteomes" id="UP000221961">
    <property type="component" value="Chromosome"/>
</dbReference>
<comment type="similarity">
    <text evidence="2">Belongs to the EspG family.</text>
</comment>
<evidence type="ECO:0000313" key="7">
    <source>
        <dbReference type="EMBL" id="ATL66163.1"/>
    </source>
</evidence>
<evidence type="ECO:0000256" key="3">
    <source>
        <dbReference type="ARBA" id="ARBA00022490"/>
    </source>
</evidence>
<evidence type="ECO:0000256" key="1">
    <source>
        <dbReference type="ARBA" id="ARBA00004496"/>
    </source>
</evidence>
<proteinExistence type="inferred from homology"/>
<keyword evidence="4" id="KW-0143">Chaperone</keyword>
<feature type="compositionally biased region" description="Low complexity" evidence="5">
    <location>
        <begin position="241"/>
        <end position="252"/>
    </location>
</feature>
<dbReference type="InterPro" id="IPR025734">
    <property type="entry name" value="EspG"/>
</dbReference>
<name>A0A291RF25_9NOCA</name>
<keyword evidence="6" id="KW-1133">Transmembrane helix</keyword>
<evidence type="ECO:0000256" key="5">
    <source>
        <dbReference type="SAM" id="MobiDB-lite"/>
    </source>
</evidence>
<feature type="compositionally biased region" description="Basic residues" evidence="5">
    <location>
        <begin position="48"/>
        <end position="58"/>
    </location>
</feature>
<dbReference type="Pfam" id="PF14011">
    <property type="entry name" value="ESX-1_EspG"/>
    <property type="match status" value="1"/>
</dbReference>
<comment type="subcellular location">
    <subcellularLocation>
        <location evidence="1">Cytoplasm</location>
    </subcellularLocation>
</comment>
<accession>A0A291RF25</accession>
<evidence type="ECO:0000313" key="8">
    <source>
        <dbReference type="Proteomes" id="UP000221961"/>
    </source>
</evidence>
<dbReference type="KEGG" id="ntp:CRH09_08010"/>
<dbReference type="EMBL" id="CP023778">
    <property type="protein sequence ID" value="ATL66163.1"/>
    <property type="molecule type" value="Genomic_DNA"/>
</dbReference>
<evidence type="ECO:0000256" key="2">
    <source>
        <dbReference type="ARBA" id="ARBA00006411"/>
    </source>
</evidence>
<feature type="transmembrane region" description="Helical" evidence="6">
    <location>
        <begin position="61"/>
        <end position="78"/>
    </location>
</feature>
<gene>
    <name evidence="7" type="ORF">CRH09_08010</name>
</gene>
<feature type="region of interest" description="Disordered" evidence="5">
    <location>
        <begin position="1"/>
        <end position="59"/>
    </location>
</feature>
<keyword evidence="6" id="KW-0812">Transmembrane</keyword>
<keyword evidence="3" id="KW-0963">Cytoplasm</keyword>
<keyword evidence="6" id="KW-0472">Membrane</keyword>
<dbReference type="AlphaFoldDB" id="A0A291RF25"/>
<feature type="region of interest" description="Disordered" evidence="5">
    <location>
        <begin position="205"/>
        <end position="279"/>
    </location>
</feature>